<reference evidence="2" key="1">
    <citation type="submission" date="2019-04" db="EMBL/GenBank/DDBJ databases">
        <authorList>
            <person name="Melise S."/>
            <person name="Noan J."/>
            <person name="Okalmin O."/>
        </authorList>
    </citation>
    <scope>NUCLEOTIDE SEQUENCE</scope>
    <source>
        <strain evidence="2">FN9</strain>
    </source>
</reference>
<evidence type="ECO:0000259" key="1">
    <source>
        <dbReference type="Pfam" id="PF20516"/>
    </source>
</evidence>
<accession>A0A4E9D9H6</accession>
<sequence>MLNVLPGRDSTVGLPVADDIGLSIKSQELYGDDPVGSEMHLAAWHAAQWRFLKGLAGDNIKDLGFLPGIIIEGHEWKFVATTWKKGKTKLFSSLSLGSTTTELGVYRIFASLKVLGTWVMLFFWP</sequence>
<dbReference type="Pfam" id="PF20516">
    <property type="entry name" value="PDDEXK_12"/>
    <property type="match status" value="1"/>
</dbReference>
<evidence type="ECO:0000313" key="2">
    <source>
        <dbReference type="EMBL" id="VIO56063.1"/>
    </source>
</evidence>
<dbReference type="InterPro" id="IPR046797">
    <property type="entry name" value="PDDEXK_12"/>
</dbReference>
<name>A0A4E9D9H6_GIBZA</name>
<protein>
    <recommendedName>
        <fullName evidence="1">PD-(D/E)XK nuclease-like domain-containing protein</fullName>
    </recommendedName>
</protein>
<organism evidence="2">
    <name type="scientific">Gibberella zeae</name>
    <name type="common">Wheat head blight fungus</name>
    <name type="synonym">Fusarium graminearum</name>
    <dbReference type="NCBI Taxonomy" id="5518"/>
    <lineage>
        <taxon>Eukaryota</taxon>
        <taxon>Fungi</taxon>
        <taxon>Dikarya</taxon>
        <taxon>Ascomycota</taxon>
        <taxon>Pezizomycotina</taxon>
        <taxon>Sordariomycetes</taxon>
        <taxon>Hypocreomycetidae</taxon>
        <taxon>Hypocreales</taxon>
        <taxon>Nectriaceae</taxon>
        <taxon>Fusarium</taxon>
    </lineage>
</organism>
<proteinExistence type="predicted"/>
<dbReference type="EMBL" id="CAAKMV010000123">
    <property type="protein sequence ID" value="VIO56063.1"/>
    <property type="molecule type" value="Genomic_DNA"/>
</dbReference>
<dbReference type="AlphaFoldDB" id="A0A4E9D9H6"/>
<gene>
    <name evidence="2" type="ORF">FUG_LOCUS202700</name>
</gene>
<feature type="domain" description="PD-(D/E)XK nuclease-like" evidence="1">
    <location>
        <begin position="20"/>
        <end position="124"/>
    </location>
</feature>